<gene>
    <name evidence="1" type="ORF">CIAN88_12005</name>
</gene>
<protein>
    <submittedName>
        <fullName evidence="1">Uncharacterized protein</fullName>
    </submittedName>
</protein>
<reference evidence="1 2" key="1">
    <citation type="submission" date="2014-08" db="EMBL/GenBank/DDBJ databases">
        <title>Clostridium innocuum, an unnegligible vancomycin-resistant pathogen causing extra-intestinal infections.</title>
        <authorList>
            <person name="Feng Y."/>
            <person name="Chiu C.-H."/>
        </authorList>
    </citation>
    <scope>NUCLEOTIDE SEQUENCE [LARGE SCALE GENOMIC DNA]</scope>
    <source>
        <strain evidence="1 2">AN88</strain>
    </source>
</reference>
<comment type="caution">
    <text evidence="1">The sequence shown here is derived from an EMBL/GenBank/DDBJ whole genome shotgun (WGS) entry which is preliminary data.</text>
</comment>
<proteinExistence type="predicted"/>
<organism evidence="1 2">
    <name type="scientific">Clostridium innocuum</name>
    <dbReference type="NCBI Taxonomy" id="1522"/>
    <lineage>
        <taxon>Bacteria</taxon>
        <taxon>Bacillati</taxon>
        <taxon>Bacillota</taxon>
        <taxon>Clostridia</taxon>
        <taxon>Eubacteriales</taxon>
        <taxon>Clostridiaceae</taxon>
        <taxon>Clostridium</taxon>
    </lineage>
</organism>
<dbReference type="EMBL" id="JQIF01000050">
    <property type="protein sequence ID" value="KGJ52875.1"/>
    <property type="molecule type" value="Genomic_DNA"/>
</dbReference>
<evidence type="ECO:0000313" key="1">
    <source>
        <dbReference type="EMBL" id="KGJ52875.1"/>
    </source>
</evidence>
<dbReference type="Proteomes" id="UP000030008">
    <property type="component" value="Unassembled WGS sequence"/>
</dbReference>
<accession>A0A099I5E3</accession>
<evidence type="ECO:0000313" key="2">
    <source>
        <dbReference type="Proteomes" id="UP000030008"/>
    </source>
</evidence>
<name>A0A099I5E3_CLOIN</name>
<sequence length="92" mass="10774">MNSTEYDVPSGLRTEVFQGCANAEQMRKSLFLSQRTCRKCIAKYVCRIRQQGVFGNMKKDFVFNQVKSLFSFIFKKEKCRQHVCDLLSSLYL</sequence>
<dbReference type="AlphaFoldDB" id="A0A099I5E3"/>